<name>A0AAD3CWI7_9STRA</name>
<accession>A0AAD3CWI7</accession>
<dbReference type="AlphaFoldDB" id="A0AAD3CWI7"/>
<evidence type="ECO:0000313" key="2">
    <source>
        <dbReference type="EMBL" id="GFH53293.1"/>
    </source>
</evidence>
<protein>
    <submittedName>
        <fullName evidence="2">Uncharacterized protein</fullName>
    </submittedName>
</protein>
<dbReference type="Proteomes" id="UP001054902">
    <property type="component" value="Unassembled WGS sequence"/>
</dbReference>
<keyword evidence="3" id="KW-1185">Reference proteome</keyword>
<dbReference type="EMBL" id="BLLK01000046">
    <property type="protein sequence ID" value="GFH53293.1"/>
    <property type="molecule type" value="Genomic_DNA"/>
</dbReference>
<gene>
    <name evidence="2" type="ORF">CTEN210_09769</name>
</gene>
<sequence length="275" mass="32581">MRKTLHNVGMQNLDLELDKIAKQIAKDEKSLTQIRNQEAKRASTSSWQDSYQRFELLGEAEEIKTKLEMNQNRFDLLKKQQKKRTEQQEQMVCCSSYSRDCERKVVNMSFDERLQMMKDFRSLHGNRCFEKKEFEIALKWYEKSLLFYEYCLPKNKIEQDQIDQEQILCCINSAACYLNLKNYKSCIEMCNEALNIPAIAYEHNATLRAKALLRRANAYRNLYKFDQADRDLQDAQSCCKCEQEKNYWSKEKKQLEKAKNGYNKNSSAVAKRMLA</sequence>
<dbReference type="SUPFAM" id="SSF48452">
    <property type="entry name" value="TPR-like"/>
    <property type="match status" value="1"/>
</dbReference>
<evidence type="ECO:0000313" key="3">
    <source>
        <dbReference type="Proteomes" id="UP001054902"/>
    </source>
</evidence>
<comment type="caution">
    <text evidence="2">The sequence shown here is derived from an EMBL/GenBank/DDBJ whole genome shotgun (WGS) entry which is preliminary data.</text>
</comment>
<keyword evidence="1" id="KW-0175">Coiled coil</keyword>
<proteinExistence type="predicted"/>
<evidence type="ECO:0000256" key="1">
    <source>
        <dbReference type="SAM" id="Coils"/>
    </source>
</evidence>
<organism evidence="2 3">
    <name type="scientific">Chaetoceros tenuissimus</name>
    <dbReference type="NCBI Taxonomy" id="426638"/>
    <lineage>
        <taxon>Eukaryota</taxon>
        <taxon>Sar</taxon>
        <taxon>Stramenopiles</taxon>
        <taxon>Ochrophyta</taxon>
        <taxon>Bacillariophyta</taxon>
        <taxon>Coscinodiscophyceae</taxon>
        <taxon>Chaetocerotophycidae</taxon>
        <taxon>Chaetocerotales</taxon>
        <taxon>Chaetocerotaceae</taxon>
        <taxon>Chaetoceros</taxon>
    </lineage>
</organism>
<reference evidence="2 3" key="1">
    <citation type="journal article" date="2021" name="Sci. Rep.">
        <title>The genome of the diatom Chaetoceros tenuissimus carries an ancient integrated fragment of an extant virus.</title>
        <authorList>
            <person name="Hongo Y."/>
            <person name="Kimura K."/>
            <person name="Takaki Y."/>
            <person name="Yoshida Y."/>
            <person name="Baba S."/>
            <person name="Kobayashi G."/>
            <person name="Nagasaki K."/>
            <person name="Hano T."/>
            <person name="Tomaru Y."/>
        </authorList>
    </citation>
    <scope>NUCLEOTIDE SEQUENCE [LARGE SCALE GENOMIC DNA]</scope>
    <source>
        <strain evidence="2 3">NIES-3715</strain>
    </source>
</reference>
<dbReference type="InterPro" id="IPR050754">
    <property type="entry name" value="FKBP4/5/8-like"/>
</dbReference>
<dbReference type="InterPro" id="IPR011990">
    <property type="entry name" value="TPR-like_helical_dom_sf"/>
</dbReference>
<dbReference type="PANTHER" id="PTHR46512">
    <property type="entry name" value="PEPTIDYLPROLYL ISOMERASE"/>
    <property type="match status" value="1"/>
</dbReference>
<dbReference type="PANTHER" id="PTHR46512:SF9">
    <property type="entry name" value="PEPTIDYLPROLYL ISOMERASE"/>
    <property type="match status" value="1"/>
</dbReference>
<feature type="coiled-coil region" evidence="1">
    <location>
        <begin position="10"/>
        <end position="80"/>
    </location>
</feature>
<dbReference type="Gene3D" id="1.25.40.10">
    <property type="entry name" value="Tetratricopeptide repeat domain"/>
    <property type="match status" value="1"/>
</dbReference>